<dbReference type="SMART" id="SM00220">
    <property type="entry name" value="S_TKc"/>
    <property type="match status" value="1"/>
</dbReference>
<dbReference type="PROSITE" id="PS50011">
    <property type="entry name" value="PROTEIN_KINASE_DOM"/>
    <property type="match status" value="1"/>
</dbReference>
<feature type="binding site" evidence="6">
    <location>
        <position position="33"/>
    </location>
    <ligand>
        <name>ATP</name>
        <dbReference type="ChEBI" id="CHEBI:30616"/>
    </ligand>
</feature>
<keyword evidence="1 7" id="KW-0723">Serine/threonine-protein kinase</keyword>
<dbReference type="InterPro" id="IPR011009">
    <property type="entry name" value="Kinase-like_dom_sf"/>
</dbReference>
<sequence>DYHVSSQVLGTGNYGNVRECTPRCDTSKTYAVKSIDKSKIGRLDYPRREIAFLAKLNHPGIVCLIDFYEDEDYFHIITEKLGSELFHKVIENTTLQGCFSEEYAASVMKSLLEAVAHLHSKGIVHRDIKQENILFDLQGDGIKLIDFGLSRKHKRGVDKAMRNPVGTAYYMSPELFGGRYDGGCDVWSCGVVDYIVLCGYPPFNGQDTSEIQKRILQGTYYLDGRGWENKSEESKDFIRYLLTRDPKRRPTADEALMHPWLNRAR</sequence>
<evidence type="ECO:0000256" key="5">
    <source>
        <dbReference type="ARBA" id="ARBA00022840"/>
    </source>
</evidence>
<organism evidence="9 10">
    <name type="scientific">Thalassiosira pseudonana</name>
    <name type="common">Marine diatom</name>
    <name type="synonym">Cyclotella nana</name>
    <dbReference type="NCBI Taxonomy" id="35128"/>
    <lineage>
        <taxon>Eukaryota</taxon>
        <taxon>Sar</taxon>
        <taxon>Stramenopiles</taxon>
        <taxon>Ochrophyta</taxon>
        <taxon>Bacillariophyta</taxon>
        <taxon>Coscinodiscophyceae</taxon>
        <taxon>Thalassiosirophycidae</taxon>
        <taxon>Thalassiosirales</taxon>
        <taxon>Thalassiosiraceae</taxon>
        <taxon>Thalassiosira</taxon>
    </lineage>
</organism>
<protein>
    <recommendedName>
        <fullName evidence="8">Protein kinase domain-containing protein</fullName>
    </recommendedName>
</protein>
<dbReference type="Pfam" id="PF00069">
    <property type="entry name" value="Pkinase"/>
    <property type="match status" value="1"/>
</dbReference>
<dbReference type="GeneID" id="7443232"/>
<dbReference type="PIRSF" id="PIRSF000654">
    <property type="entry name" value="Integrin-linked_kinase"/>
    <property type="match status" value="1"/>
</dbReference>
<name>B8C9Y0_THAPS</name>
<keyword evidence="10" id="KW-1185">Reference proteome</keyword>
<evidence type="ECO:0000256" key="2">
    <source>
        <dbReference type="ARBA" id="ARBA00022679"/>
    </source>
</evidence>
<dbReference type="Gene3D" id="3.30.200.20">
    <property type="entry name" value="Phosphorylase Kinase, domain 1"/>
    <property type="match status" value="1"/>
</dbReference>
<evidence type="ECO:0000256" key="7">
    <source>
        <dbReference type="RuleBase" id="RU000304"/>
    </source>
</evidence>
<dbReference type="PROSITE" id="PS00108">
    <property type="entry name" value="PROTEIN_KINASE_ST"/>
    <property type="match status" value="1"/>
</dbReference>
<dbReference type="PANTHER" id="PTHR24349">
    <property type="entry name" value="SERINE/THREONINE-PROTEIN KINASE"/>
    <property type="match status" value="1"/>
</dbReference>
<dbReference type="PaxDb" id="35128-Thaps36909"/>
<accession>B8C9Y0</accession>
<dbReference type="InterPro" id="IPR050205">
    <property type="entry name" value="CDPK_Ser/Thr_kinases"/>
</dbReference>
<dbReference type="GO" id="GO:0005737">
    <property type="term" value="C:cytoplasm"/>
    <property type="evidence" value="ECO:0000318"/>
    <property type="project" value="GO_Central"/>
</dbReference>
<evidence type="ECO:0000313" key="9">
    <source>
        <dbReference type="EMBL" id="EED89407.1"/>
    </source>
</evidence>
<evidence type="ECO:0000313" key="10">
    <source>
        <dbReference type="Proteomes" id="UP000001449"/>
    </source>
</evidence>
<dbReference type="GO" id="GO:0005634">
    <property type="term" value="C:nucleus"/>
    <property type="evidence" value="ECO:0000318"/>
    <property type="project" value="GO_Central"/>
</dbReference>
<reference evidence="9 10" key="1">
    <citation type="journal article" date="2004" name="Science">
        <title>The genome of the diatom Thalassiosira pseudonana: ecology, evolution, and metabolism.</title>
        <authorList>
            <person name="Armbrust E.V."/>
            <person name="Berges J.A."/>
            <person name="Bowler C."/>
            <person name="Green B.R."/>
            <person name="Martinez D."/>
            <person name="Putnam N.H."/>
            <person name="Zhou S."/>
            <person name="Allen A.E."/>
            <person name="Apt K.E."/>
            <person name="Bechner M."/>
            <person name="Brzezinski M.A."/>
            <person name="Chaal B.K."/>
            <person name="Chiovitti A."/>
            <person name="Davis A.K."/>
            <person name="Demarest M.S."/>
            <person name="Detter J.C."/>
            <person name="Glavina T."/>
            <person name="Goodstein D."/>
            <person name="Hadi M.Z."/>
            <person name="Hellsten U."/>
            <person name="Hildebrand M."/>
            <person name="Jenkins B.D."/>
            <person name="Jurka J."/>
            <person name="Kapitonov V.V."/>
            <person name="Kroger N."/>
            <person name="Lau W.W."/>
            <person name="Lane T.W."/>
            <person name="Larimer F.W."/>
            <person name="Lippmeier J.C."/>
            <person name="Lucas S."/>
            <person name="Medina M."/>
            <person name="Montsant A."/>
            <person name="Obornik M."/>
            <person name="Parker M.S."/>
            <person name="Palenik B."/>
            <person name="Pazour G.J."/>
            <person name="Richardson P.M."/>
            <person name="Rynearson T.A."/>
            <person name="Saito M.A."/>
            <person name="Schwartz D.C."/>
            <person name="Thamatrakoln K."/>
            <person name="Valentin K."/>
            <person name="Vardi A."/>
            <person name="Wilkerson F.P."/>
            <person name="Rokhsar D.S."/>
        </authorList>
    </citation>
    <scope>NUCLEOTIDE SEQUENCE [LARGE SCALE GENOMIC DNA]</scope>
    <source>
        <strain evidence="9 10">CCMP1335</strain>
    </source>
</reference>
<feature type="domain" description="Protein kinase" evidence="8">
    <location>
        <begin position="3"/>
        <end position="261"/>
    </location>
</feature>
<dbReference type="GO" id="GO:0005524">
    <property type="term" value="F:ATP binding"/>
    <property type="evidence" value="ECO:0007669"/>
    <property type="project" value="UniProtKB-UniRule"/>
</dbReference>
<keyword evidence="2" id="KW-0808">Transferase</keyword>
<comment type="similarity">
    <text evidence="7">Belongs to the protein kinase superfamily.</text>
</comment>
<dbReference type="PROSITE" id="PS00107">
    <property type="entry name" value="PROTEIN_KINASE_ATP"/>
    <property type="match status" value="1"/>
</dbReference>
<keyword evidence="5 6" id="KW-0067">ATP-binding</keyword>
<dbReference type="EMBL" id="CM000647">
    <property type="protein sequence ID" value="EED89407.1"/>
    <property type="molecule type" value="Genomic_DNA"/>
</dbReference>
<dbReference type="GO" id="GO:0004683">
    <property type="term" value="F:calcium/calmodulin-dependent protein kinase activity"/>
    <property type="evidence" value="ECO:0000318"/>
    <property type="project" value="GO_Central"/>
</dbReference>
<feature type="non-terminal residue" evidence="9">
    <location>
        <position position="1"/>
    </location>
</feature>
<dbReference type="FunFam" id="3.30.200.20:FF:000880">
    <property type="entry name" value="Predicted protein"/>
    <property type="match status" value="1"/>
</dbReference>
<evidence type="ECO:0000259" key="8">
    <source>
        <dbReference type="PROSITE" id="PS50011"/>
    </source>
</evidence>
<dbReference type="eggNOG" id="KOG0032">
    <property type="taxonomic scope" value="Eukaryota"/>
</dbReference>
<dbReference type="HOGENOM" id="CLU_000288_63_0_1"/>
<dbReference type="KEGG" id="tps:THAPSDRAFT_36909"/>
<dbReference type="RefSeq" id="XP_002292946.1">
    <property type="nucleotide sequence ID" value="XM_002292910.1"/>
</dbReference>
<dbReference type="InterPro" id="IPR000719">
    <property type="entry name" value="Prot_kinase_dom"/>
</dbReference>
<evidence type="ECO:0000256" key="3">
    <source>
        <dbReference type="ARBA" id="ARBA00022741"/>
    </source>
</evidence>
<dbReference type="InterPro" id="IPR008271">
    <property type="entry name" value="Ser/Thr_kinase_AS"/>
</dbReference>
<proteinExistence type="inferred from homology"/>
<evidence type="ECO:0000256" key="1">
    <source>
        <dbReference type="ARBA" id="ARBA00022527"/>
    </source>
</evidence>
<dbReference type="STRING" id="35128.B8C9Y0"/>
<dbReference type="Gene3D" id="1.10.510.10">
    <property type="entry name" value="Transferase(Phosphotransferase) domain 1"/>
    <property type="match status" value="1"/>
</dbReference>
<dbReference type="InterPro" id="IPR017441">
    <property type="entry name" value="Protein_kinase_ATP_BS"/>
</dbReference>
<dbReference type="Proteomes" id="UP000001449">
    <property type="component" value="Chromosome 12"/>
</dbReference>
<keyword evidence="4" id="KW-0418">Kinase</keyword>
<reference evidence="9 10" key="2">
    <citation type="journal article" date="2008" name="Nature">
        <title>The Phaeodactylum genome reveals the evolutionary history of diatom genomes.</title>
        <authorList>
            <person name="Bowler C."/>
            <person name="Allen A.E."/>
            <person name="Badger J.H."/>
            <person name="Grimwood J."/>
            <person name="Jabbari K."/>
            <person name="Kuo A."/>
            <person name="Maheswari U."/>
            <person name="Martens C."/>
            <person name="Maumus F."/>
            <person name="Otillar R.P."/>
            <person name="Rayko E."/>
            <person name="Salamov A."/>
            <person name="Vandepoele K."/>
            <person name="Beszteri B."/>
            <person name="Gruber A."/>
            <person name="Heijde M."/>
            <person name="Katinka M."/>
            <person name="Mock T."/>
            <person name="Valentin K."/>
            <person name="Verret F."/>
            <person name="Berges J.A."/>
            <person name="Brownlee C."/>
            <person name="Cadoret J.P."/>
            <person name="Chiovitti A."/>
            <person name="Choi C.J."/>
            <person name="Coesel S."/>
            <person name="De Martino A."/>
            <person name="Detter J.C."/>
            <person name="Durkin C."/>
            <person name="Falciatore A."/>
            <person name="Fournet J."/>
            <person name="Haruta M."/>
            <person name="Huysman M.J."/>
            <person name="Jenkins B.D."/>
            <person name="Jiroutova K."/>
            <person name="Jorgensen R.E."/>
            <person name="Joubert Y."/>
            <person name="Kaplan A."/>
            <person name="Kroger N."/>
            <person name="Kroth P.G."/>
            <person name="La Roche J."/>
            <person name="Lindquist E."/>
            <person name="Lommer M."/>
            <person name="Martin-Jezequel V."/>
            <person name="Lopez P.J."/>
            <person name="Lucas S."/>
            <person name="Mangogna M."/>
            <person name="McGinnis K."/>
            <person name="Medlin L.K."/>
            <person name="Montsant A."/>
            <person name="Oudot-Le Secq M.P."/>
            <person name="Napoli C."/>
            <person name="Obornik M."/>
            <person name="Parker M.S."/>
            <person name="Petit J.L."/>
            <person name="Porcel B.M."/>
            <person name="Poulsen N."/>
            <person name="Robison M."/>
            <person name="Rychlewski L."/>
            <person name="Rynearson T.A."/>
            <person name="Schmutz J."/>
            <person name="Shapiro H."/>
            <person name="Siaut M."/>
            <person name="Stanley M."/>
            <person name="Sussman M.R."/>
            <person name="Taylor A.R."/>
            <person name="Vardi A."/>
            <person name="von Dassow P."/>
            <person name="Vyverman W."/>
            <person name="Willis A."/>
            <person name="Wyrwicz L.S."/>
            <person name="Rokhsar D.S."/>
            <person name="Weissenbach J."/>
            <person name="Armbrust E.V."/>
            <person name="Green B.R."/>
            <person name="Van de Peer Y."/>
            <person name="Grigoriev I.V."/>
        </authorList>
    </citation>
    <scope>NUCLEOTIDE SEQUENCE [LARGE SCALE GENOMIC DNA]</scope>
    <source>
        <strain evidence="9 10">CCMP1335</strain>
    </source>
</reference>
<dbReference type="InParanoid" id="B8C9Y0"/>
<keyword evidence="3 6" id="KW-0547">Nucleotide-binding</keyword>
<dbReference type="GO" id="GO:0009931">
    <property type="term" value="F:calcium-dependent protein serine/threonine kinase activity"/>
    <property type="evidence" value="ECO:0000318"/>
    <property type="project" value="GO_Central"/>
</dbReference>
<gene>
    <name evidence="9" type="ORF">THAPSDRAFT_36909</name>
</gene>
<dbReference type="FunFam" id="1.10.510.10:FF:000475">
    <property type="entry name" value="Calcium-dependent protein kinase 5"/>
    <property type="match status" value="1"/>
</dbReference>
<evidence type="ECO:0000256" key="6">
    <source>
        <dbReference type="PROSITE-ProRule" id="PRU10141"/>
    </source>
</evidence>
<dbReference type="SUPFAM" id="SSF56112">
    <property type="entry name" value="Protein kinase-like (PK-like)"/>
    <property type="match status" value="1"/>
</dbReference>
<dbReference type="GO" id="GO:0035556">
    <property type="term" value="P:intracellular signal transduction"/>
    <property type="evidence" value="ECO:0000318"/>
    <property type="project" value="GO_Central"/>
</dbReference>
<dbReference type="AlphaFoldDB" id="B8C9Y0"/>
<evidence type="ECO:0000256" key="4">
    <source>
        <dbReference type="ARBA" id="ARBA00022777"/>
    </source>
</evidence>
<dbReference type="CDD" id="cd05117">
    <property type="entry name" value="STKc_CAMK"/>
    <property type="match status" value="1"/>
</dbReference>
<dbReference type="GO" id="GO:0005516">
    <property type="term" value="F:calmodulin binding"/>
    <property type="evidence" value="ECO:0000318"/>
    <property type="project" value="GO_Central"/>
</dbReference>
<dbReference type="OMA" id="TFHESEW"/>